<dbReference type="NCBIfam" id="TIGR00125">
    <property type="entry name" value="cyt_tran_rel"/>
    <property type="match status" value="1"/>
</dbReference>
<dbReference type="EC" id="6.2.1.22" evidence="3"/>
<keyword evidence="3 5" id="KW-0436">Ligase</keyword>
<dbReference type="Pfam" id="PF08218">
    <property type="entry name" value="Citrate_ly_lig"/>
    <property type="match status" value="1"/>
</dbReference>
<dbReference type="PIRSF" id="PIRSF005751">
    <property type="entry name" value="Acet_citr_lig"/>
    <property type="match status" value="1"/>
</dbReference>
<organism evidence="5 6">
    <name type="scientific">Leuconostoc holzapfelii</name>
    <dbReference type="NCBI Taxonomy" id="434464"/>
    <lineage>
        <taxon>Bacteria</taxon>
        <taxon>Bacillati</taxon>
        <taxon>Bacillota</taxon>
        <taxon>Bacilli</taxon>
        <taxon>Lactobacillales</taxon>
        <taxon>Lactobacillaceae</taxon>
        <taxon>Leuconostoc</taxon>
    </lineage>
</organism>
<evidence type="ECO:0000256" key="1">
    <source>
        <dbReference type="ARBA" id="ARBA00022741"/>
    </source>
</evidence>
<dbReference type="InterPro" id="IPR005216">
    <property type="entry name" value="Citrate_lyase_ligase"/>
</dbReference>
<dbReference type="NCBIfam" id="TIGR00124">
    <property type="entry name" value="cit_ly_ligase"/>
    <property type="match status" value="1"/>
</dbReference>
<dbReference type="PANTHER" id="PTHR40599:SF1">
    <property type="entry name" value="[CITRATE [PRO-3S]-LYASE] LIGASE"/>
    <property type="match status" value="1"/>
</dbReference>
<dbReference type="RefSeq" id="WP_168676647.1">
    <property type="nucleotide sequence ID" value="NZ_BPKV01000005.1"/>
</dbReference>
<proteinExistence type="predicted"/>
<dbReference type="InterPro" id="IPR013166">
    <property type="entry name" value="Citrate_lyase_ligase_C"/>
</dbReference>
<sequence length="353" mass="39097">MTEVIRDIYLTNAQQKKEWAAFLADLGLANFSEQELGGIEAIIGLYDDDRLVGTGAIAGQIIKYVAVCDRGAETKGARFNRVITALENRLATLGRFHHFVFTKPRYIASFEHIGFRLLAESDLGAILEKGSPDVTQYLADLPKPTSEMQRVAAVVINANPFTNGHRYLVTQAARENERVYVFVVTQDASLFHTSERLDLVKAGLADLPNVVVVGGGDYMVSYLTFPAYFMPADASVIDYQTTLDARLFKNLIAPACHITTRYVGDEPQSRTTAIYNATLARELAPEIKLVVVPRLQTADHTGVISARTVRQAIAAGKRHDWVDLVPATTDQWLQDHLASLQERIRKGQEIHGN</sequence>
<gene>
    <name evidence="5" type="primary">citC</name>
    <name evidence="5" type="ORF">HF966_04565</name>
</gene>
<dbReference type="SMART" id="SM00764">
    <property type="entry name" value="Citrate_ly_lig"/>
    <property type="match status" value="1"/>
</dbReference>
<dbReference type="SUPFAM" id="SSF52374">
    <property type="entry name" value="Nucleotidylyl transferase"/>
    <property type="match status" value="1"/>
</dbReference>
<keyword evidence="5" id="KW-0456">Lyase</keyword>
<evidence type="ECO:0000256" key="3">
    <source>
        <dbReference type="PIRNR" id="PIRNR005751"/>
    </source>
</evidence>
<dbReference type="Gene3D" id="3.40.50.620">
    <property type="entry name" value="HUPs"/>
    <property type="match status" value="1"/>
</dbReference>
<keyword evidence="2 3" id="KW-0067">ATP-binding</keyword>
<evidence type="ECO:0000313" key="6">
    <source>
        <dbReference type="Proteomes" id="UP000590460"/>
    </source>
</evidence>
<evidence type="ECO:0000256" key="2">
    <source>
        <dbReference type="ARBA" id="ARBA00022840"/>
    </source>
</evidence>
<evidence type="ECO:0000313" key="5">
    <source>
        <dbReference type="EMBL" id="NKZ18445.1"/>
    </source>
</evidence>
<dbReference type="InterPro" id="IPR004821">
    <property type="entry name" value="Cyt_trans-like"/>
</dbReference>
<feature type="domain" description="Citrate lyase ligase C-terminal" evidence="4">
    <location>
        <begin position="151"/>
        <end position="333"/>
    </location>
</feature>
<evidence type="ECO:0000259" key="4">
    <source>
        <dbReference type="SMART" id="SM00764"/>
    </source>
</evidence>
<dbReference type="EMBL" id="JAAXPO010000004">
    <property type="protein sequence ID" value="NKZ18445.1"/>
    <property type="molecule type" value="Genomic_DNA"/>
</dbReference>
<name>A0A846ZGP6_9LACO</name>
<dbReference type="Proteomes" id="UP000590460">
    <property type="component" value="Unassembled WGS sequence"/>
</dbReference>
<dbReference type="GO" id="GO:0005524">
    <property type="term" value="F:ATP binding"/>
    <property type="evidence" value="ECO:0007669"/>
    <property type="project" value="UniProtKB-UniRule"/>
</dbReference>
<dbReference type="AlphaFoldDB" id="A0A846ZGP6"/>
<comment type="catalytic activity">
    <reaction evidence="3">
        <text>holo-[citrate lyase ACP] + acetate + ATP = acetyl-[citrate lyase ACP] + AMP + diphosphate</text>
        <dbReference type="Rhea" id="RHEA:23788"/>
        <dbReference type="Rhea" id="RHEA-COMP:10158"/>
        <dbReference type="Rhea" id="RHEA-COMP:13710"/>
        <dbReference type="ChEBI" id="CHEBI:30089"/>
        <dbReference type="ChEBI" id="CHEBI:30616"/>
        <dbReference type="ChEBI" id="CHEBI:33019"/>
        <dbReference type="ChEBI" id="CHEBI:82683"/>
        <dbReference type="ChEBI" id="CHEBI:137976"/>
        <dbReference type="ChEBI" id="CHEBI:456215"/>
        <dbReference type="EC" id="6.2.1.22"/>
    </reaction>
</comment>
<reference evidence="5 6" key="1">
    <citation type="submission" date="2020-04" db="EMBL/GenBank/DDBJ databases">
        <title>MicrobeNet Type strains.</title>
        <authorList>
            <person name="Nicholson A.C."/>
        </authorList>
    </citation>
    <scope>NUCLEOTIDE SEQUENCE [LARGE SCALE GENOMIC DNA]</scope>
    <source>
        <strain evidence="5 6">CCUG 54536</strain>
    </source>
</reference>
<dbReference type="GO" id="GO:0008771">
    <property type="term" value="F:[citrate (pro-3S)-lyase] ligase activity"/>
    <property type="evidence" value="ECO:0007669"/>
    <property type="project" value="UniProtKB-EC"/>
</dbReference>
<dbReference type="InterPro" id="IPR014729">
    <property type="entry name" value="Rossmann-like_a/b/a_fold"/>
</dbReference>
<comment type="function">
    <text evidence="3">Acetylation of prosthetic group (2-(5''-phosphoribosyl)-3'-dephosphocoenzyme-A) of the gamma subunit of citrate lyase.</text>
</comment>
<dbReference type="GO" id="GO:0016829">
    <property type="term" value="F:lyase activity"/>
    <property type="evidence" value="ECO:0007669"/>
    <property type="project" value="UniProtKB-KW"/>
</dbReference>
<protein>
    <recommendedName>
        <fullName evidence="3">[Citrate [pro-3S]-lyase] ligase</fullName>
        <ecNumber evidence="3">6.2.1.22</ecNumber>
    </recommendedName>
</protein>
<dbReference type="PANTHER" id="PTHR40599">
    <property type="entry name" value="[CITRATE [PRO-3S]-LYASE] LIGASE"/>
    <property type="match status" value="1"/>
</dbReference>
<comment type="caution">
    <text evidence="5">The sequence shown here is derived from an EMBL/GenBank/DDBJ whole genome shotgun (WGS) entry which is preliminary data.</text>
</comment>
<keyword evidence="1 3" id="KW-0547">Nucleotide-binding</keyword>
<accession>A0A846ZGP6</accession>